<organism evidence="1 2">
    <name type="scientific">Hymenobacter metallicola</name>
    <dbReference type="NCBI Taxonomy" id="2563114"/>
    <lineage>
        <taxon>Bacteria</taxon>
        <taxon>Pseudomonadati</taxon>
        <taxon>Bacteroidota</taxon>
        <taxon>Cytophagia</taxon>
        <taxon>Cytophagales</taxon>
        <taxon>Hymenobacteraceae</taxon>
        <taxon>Hymenobacter</taxon>
    </lineage>
</organism>
<gene>
    <name evidence="1" type="ORF">E5K02_11765</name>
</gene>
<reference evidence="1 2" key="1">
    <citation type="submission" date="2019-04" db="EMBL/GenBank/DDBJ databases">
        <authorList>
            <person name="Feng G."/>
            <person name="Zhang J."/>
            <person name="Zhu H."/>
        </authorList>
    </citation>
    <scope>NUCLEOTIDE SEQUENCE [LARGE SCALE GENOMIC DNA]</scope>
    <source>
        <strain evidence="1 2">9PBR-1</strain>
    </source>
</reference>
<proteinExistence type="predicted"/>
<dbReference type="RefSeq" id="WP_135395001.1">
    <property type="nucleotide sequence ID" value="NZ_SRMB01000002.1"/>
</dbReference>
<accession>A0A4Z0QBH7</accession>
<protein>
    <submittedName>
        <fullName evidence="1">Uncharacterized protein</fullName>
    </submittedName>
</protein>
<dbReference type="AlphaFoldDB" id="A0A4Z0QBH7"/>
<dbReference type="Proteomes" id="UP000298471">
    <property type="component" value="Unassembled WGS sequence"/>
</dbReference>
<evidence type="ECO:0000313" key="1">
    <source>
        <dbReference type="EMBL" id="TGE27075.1"/>
    </source>
</evidence>
<dbReference type="EMBL" id="SRMB01000002">
    <property type="protein sequence ID" value="TGE27075.1"/>
    <property type="molecule type" value="Genomic_DNA"/>
</dbReference>
<name>A0A4Z0QBH7_9BACT</name>
<evidence type="ECO:0000313" key="2">
    <source>
        <dbReference type="Proteomes" id="UP000298471"/>
    </source>
</evidence>
<dbReference type="OrthoDB" id="1467713at2"/>
<keyword evidence="2" id="KW-1185">Reference proteome</keyword>
<comment type="caution">
    <text evidence="1">The sequence shown here is derived from an EMBL/GenBank/DDBJ whole genome shotgun (WGS) entry which is preliminary data.</text>
</comment>
<sequence>MRQLADIPHPEAKITLFSWNGKYLIKLERGPFEQTYKVSEMDVASEAEVRALLDEEFIAAAVQRFAQMHHDLQAAFTRHDIY</sequence>